<protein>
    <submittedName>
        <fullName evidence="1">Uncharacterized protein</fullName>
    </submittedName>
</protein>
<name>A0A150JVH2_HEYCO</name>
<dbReference type="RefSeq" id="WP_235601620.1">
    <property type="nucleotide sequence ID" value="NZ_LQYG01000083.1"/>
</dbReference>
<evidence type="ECO:0000313" key="1">
    <source>
        <dbReference type="EMBL" id="KYC60754.1"/>
    </source>
</evidence>
<dbReference type="Proteomes" id="UP000075288">
    <property type="component" value="Unassembled WGS sequence"/>
</dbReference>
<gene>
    <name evidence="1" type="ORF">B4098_2998</name>
</gene>
<dbReference type="PATRIC" id="fig|1398.26.peg.616"/>
<evidence type="ECO:0000313" key="2">
    <source>
        <dbReference type="Proteomes" id="UP000075288"/>
    </source>
</evidence>
<dbReference type="AlphaFoldDB" id="A0A150JVH2"/>
<dbReference type="EMBL" id="LQYG01000083">
    <property type="protein sequence ID" value="KYC60754.1"/>
    <property type="molecule type" value="Genomic_DNA"/>
</dbReference>
<comment type="caution">
    <text evidence="1">The sequence shown here is derived from an EMBL/GenBank/DDBJ whole genome shotgun (WGS) entry which is preliminary data.</text>
</comment>
<proteinExistence type="predicted"/>
<reference evidence="1 2" key="1">
    <citation type="submission" date="2016-01" db="EMBL/GenBank/DDBJ databases">
        <title>Genome Sequences of Twelve Sporeforming Bacillus Species Isolated from Foods.</title>
        <authorList>
            <person name="Berendsen E.M."/>
            <person name="Wells-Bennik M.H."/>
            <person name="Krawcyk A.O."/>
            <person name="De Jong A."/>
            <person name="Holsappel S."/>
            <person name="Eijlander R.T."/>
            <person name="Kuipers O.P."/>
        </authorList>
    </citation>
    <scope>NUCLEOTIDE SEQUENCE [LARGE SCALE GENOMIC DNA]</scope>
    <source>
        <strain evidence="1 2">B4098</strain>
    </source>
</reference>
<accession>A0A150JVH2</accession>
<organism evidence="1 2">
    <name type="scientific">Heyndrickxia coagulans</name>
    <name type="common">Weizmannia coagulans</name>
    <dbReference type="NCBI Taxonomy" id="1398"/>
    <lineage>
        <taxon>Bacteria</taxon>
        <taxon>Bacillati</taxon>
        <taxon>Bacillota</taxon>
        <taxon>Bacilli</taxon>
        <taxon>Bacillales</taxon>
        <taxon>Bacillaceae</taxon>
        <taxon>Heyndrickxia</taxon>
    </lineage>
</organism>
<sequence>MHLIGIFAGPGEAAEAVLQHHRENVRITVIANNDAAIREVGREAGKGVNGICLHTDVNLMDELKALVKRETYPEKILEKILELGIPLEIATRYVGARQTEKSSYWQTNNLSLRTKKIKPCQMQALIFFVIRENEKFLFFYIFSLV</sequence>